<evidence type="ECO:0000313" key="7">
    <source>
        <dbReference type="Proteomes" id="UP000326565"/>
    </source>
</evidence>
<feature type="transmembrane region" description="Helical" evidence="5">
    <location>
        <begin position="63"/>
        <end position="82"/>
    </location>
</feature>
<dbReference type="PANTHER" id="PTHR31465:SF9">
    <property type="entry name" value="SPHINGOID LONG-CHAIN BASE TRANSPORTER RSB1"/>
    <property type="match status" value="1"/>
</dbReference>
<feature type="transmembrane region" description="Helical" evidence="5">
    <location>
        <begin position="257"/>
        <end position="274"/>
    </location>
</feature>
<evidence type="ECO:0000256" key="5">
    <source>
        <dbReference type="SAM" id="Phobius"/>
    </source>
</evidence>
<dbReference type="Pfam" id="PF04479">
    <property type="entry name" value="RTA1"/>
    <property type="match status" value="1"/>
</dbReference>
<evidence type="ECO:0000256" key="3">
    <source>
        <dbReference type="ARBA" id="ARBA00022989"/>
    </source>
</evidence>
<dbReference type="PANTHER" id="PTHR31465">
    <property type="entry name" value="PROTEIN RTA1-RELATED"/>
    <property type="match status" value="1"/>
</dbReference>
<keyword evidence="7" id="KW-1185">Reference proteome</keyword>
<accession>A0A5N5X0X8</accession>
<evidence type="ECO:0000313" key="6">
    <source>
        <dbReference type="EMBL" id="KAB8074391.1"/>
    </source>
</evidence>
<gene>
    <name evidence="6" type="ORF">BDV29DRAFT_156638</name>
</gene>
<name>A0A5N5X0X8_9EURO</name>
<sequence length="303" mass="32869">MPNITYEGVTYDRATCTLGTCPLALANVRYVPSLGGNATYLVLFIILFAAQCFLGIKHRTWGFMGGMLGGLMLEIIGYGARIGMHYNPFNTDCFFAYLITLTIGPAFLTASIYLCLARIVVVYGTNLSHFQPRFYTITFVACDVISLVLQAAGGAIAAGSTKNATMGENIMLGGLSFQVFSLILFCLLCAEFGWRVYSAAAWKHNPAFAAVTNSRRFKLFLLALAVATILIIVRSVFRVAELEDGFTSSIANNEGLFMALEGPMIIIAVGALTVSHPGYAFNGEWNELTWSFRAVNTGSCRGL</sequence>
<dbReference type="OrthoDB" id="4521223at2759"/>
<dbReference type="InterPro" id="IPR007568">
    <property type="entry name" value="RTA1"/>
</dbReference>
<feature type="transmembrane region" description="Helical" evidence="5">
    <location>
        <begin position="134"/>
        <end position="157"/>
    </location>
</feature>
<reference evidence="6 7" key="1">
    <citation type="submission" date="2019-04" db="EMBL/GenBank/DDBJ databases">
        <title>Friends and foes A comparative genomics study of 23 Aspergillus species from section Flavi.</title>
        <authorList>
            <consortium name="DOE Joint Genome Institute"/>
            <person name="Kjaerbolling I."/>
            <person name="Vesth T."/>
            <person name="Frisvad J.C."/>
            <person name="Nybo J.L."/>
            <person name="Theobald S."/>
            <person name="Kildgaard S."/>
            <person name="Isbrandt T."/>
            <person name="Kuo A."/>
            <person name="Sato A."/>
            <person name="Lyhne E.K."/>
            <person name="Kogle M.E."/>
            <person name="Wiebenga A."/>
            <person name="Kun R.S."/>
            <person name="Lubbers R.J."/>
            <person name="Makela M.R."/>
            <person name="Barry K."/>
            <person name="Chovatia M."/>
            <person name="Clum A."/>
            <person name="Daum C."/>
            <person name="Haridas S."/>
            <person name="He G."/>
            <person name="LaButti K."/>
            <person name="Lipzen A."/>
            <person name="Mondo S."/>
            <person name="Riley R."/>
            <person name="Salamov A."/>
            <person name="Simmons B.A."/>
            <person name="Magnuson J.K."/>
            <person name="Henrissat B."/>
            <person name="Mortensen U.H."/>
            <person name="Larsen T.O."/>
            <person name="Devries R.P."/>
            <person name="Grigoriev I.V."/>
            <person name="Machida M."/>
            <person name="Baker S.E."/>
            <person name="Andersen M.R."/>
        </authorList>
    </citation>
    <scope>NUCLEOTIDE SEQUENCE [LARGE SCALE GENOMIC DNA]</scope>
    <source>
        <strain evidence="6 7">CBS 151.66</strain>
    </source>
</reference>
<evidence type="ECO:0000256" key="4">
    <source>
        <dbReference type="ARBA" id="ARBA00023136"/>
    </source>
</evidence>
<feature type="transmembrane region" description="Helical" evidence="5">
    <location>
        <begin position="217"/>
        <end position="237"/>
    </location>
</feature>
<evidence type="ECO:0000256" key="1">
    <source>
        <dbReference type="ARBA" id="ARBA00004141"/>
    </source>
</evidence>
<organism evidence="6 7">
    <name type="scientific">Aspergillus leporis</name>
    <dbReference type="NCBI Taxonomy" id="41062"/>
    <lineage>
        <taxon>Eukaryota</taxon>
        <taxon>Fungi</taxon>
        <taxon>Dikarya</taxon>
        <taxon>Ascomycota</taxon>
        <taxon>Pezizomycotina</taxon>
        <taxon>Eurotiomycetes</taxon>
        <taxon>Eurotiomycetidae</taxon>
        <taxon>Eurotiales</taxon>
        <taxon>Aspergillaceae</taxon>
        <taxon>Aspergillus</taxon>
        <taxon>Aspergillus subgen. Circumdati</taxon>
    </lineage>
</organism>
<comment type="subcellular location">
    <subcellularLocation>
        <location evidence="1">Membrane</location>
        <topology evidence="1">Multi-pass membrane protein</topology>
    </subcellularLocation>
</comment>
<protein>
    <submittedName>
        <fullName evidence="6">RTA1 like protein-domain-containing protein</fullName>
    </submittedName>
</protein>
<feature type="transmembrane region" description="Helical" evidence="5">
    <location>
        <begin position="38"/>
        <end position="56"/>
    </location>
</feature>
<dbReference type="AlphaFoldDB" id="A0A5N5X0X8"/>
<keyword evidence="3 5" id="KW-1133">Transmembrane helix</keyword>
<dbReference type="GO" id="GO:0000324">
    <property type="term" value="C:fungal-type vacuole"/>
    <property type="evidence" value="ECO:0007669"/>
    <property type="project" value="TreeGrafter"/>
</dbReference>
<dbReference type="EMBL" id="ML732210">
    <property type="protein sequence ID" value="KAB8074391.1"/>
    <property type="molecule type" value="Genomic_DNA"/>
</dbReference>
<keyword evidence="2 5" id="KW-0812">Transmembrane</keyword>
<feature type="transmembrane region" description="Helical" evidence="5">
    <location>
        <begin position="177"/>
        <end position="197"/>
    </location>
</feature>
<proteinExistence type="predicted"/>
<evidence type="ECO:0000256" key="2">
    <source>
        <dbReference type="ARBA" id="ARBA00022692"/>
    </source>
</evidence>
<feature type="transmembrane region" description="Helical" evidence="5">
    <location>
        <begin position="94"/>
        <end position="122"/>
    </location>
</feature>
<dbReference type="GO" id="GO:0005886">
    <property type="term" value="C:plasma membrane"/>
    <property type="evidence" value="ECO:0007669"/>
    <property type="project" value="TreeGrafter"/>
</dbReference>
<dbReference type="Proteomes" id="UP000326565">
    <property type="component" value="Unassembled WGS sequence"/>
</dbReference>
<keyword evidence="4 5" id="KW-0472">Membrane</keyword>